<comment type="subcellular location">
    <subcellularLocation>
        <location evidence="1">Membrane</location>
        <topology evidence="1">Multi-pass membrane protein</topology>
    </subcellularLocation>
</comment>
<feature type="transmembrane region" description="Helical" evidence="7">
    <location>
        <begin position="322"/>
        <end position="344"/>
    </location>
</feature>
<dbReference type="EMBL" id="CP019471">
    <property type="protein sequence ID" value="UQC74699.1"/>
    <property type="molecule type" value="Genomic_DNA"/>
</dbReference>
<accession>A0A9Q8SCH4</accession>
<dbReference type="GO" id="GO:0005886">
    <property type="term" value="C:plasma membrane"/>
    <property type="evidence" value="ECO:0007669"/>
    <property type="project" value="TreeGrafter"/>
</dbReference>
<keyword evidence="2 7" id="KW-0812">Transmembrane</keyword>
<evidence type="ECO:0000259" key="8">
    <source>
        <dbReference type="PROSITE" id="PS50850"/>
    </source>
</evidence>
<dbReference type="PANTHER" id="PTHR23502:SF23">
    <property type="entry name" value="FLUCONAZOLE RESISTANCE PROTEIN 1"/>
    <property type="match status" value="1"/>
</dbReference>
<dbReference type="GO" id="GO:0015244">
    <property type="term" value="F:fluconazole transmembrane transporter activity"/>
    <property type="evidence" value="ECO:0007669"/>
    <property type="project" value="TreeGrafter"/>
</dbReference>
<dbReference type="InterPro" id="IPR011701">
    <property type="entry name" value="MFS"/>
</dbReference>
<evidence type="ECO:0000256" key="4">
    <source>
        <dbReference type="ARBA" id="ARBA00023136"/>
    </source>
</evidence>
<feature type="transmembrane region" description="Helical" evidence="7">
    <location>
        <begin position="237"/>
        <end position="257"/>
    </location>
</feature>
<feature type="domain" description="Major facilitator superfamily (MFS) profile" evidence="8">
    <location>
        <begin position="168"/>
        <end position="601"/>
    </location>
</feature>
<feature type="transmembrane region" description="Helical" evidence="7">
    <location>
        <begin position="550"/>
        <end position="568"/>
    </location>
</feature>
<feature type="transmembrane region" description="Helical" evidence="7">
    <location>
        <begin position="506"/>
        <end position="529"/>
    </location>
</feature>
<dbReference type="GeneID" id="73335402"/>
<dbReference type="KEGG" id="clup:CLUP02_01351"/>
<dbReference type="RefSeq" id="XP_049136349.1">
    <property type="nucleotide sequence ID" value="XM_049280392.1"/>
</dbReference>
<gene>
    <name evidence="9" type="ORF">CLUP02_01351</name>
</gene>
<feature type="transmembrane region" description="Helical" evidence="7">
    <location>
        <begin position="441"/>
        <end position="461"/>
    </location>
</feature>
<dbReference type="Gene3D" id="1.20.1250.20">
    <property type="entry name" value="MFS general substrate transporter like domains"/>
    <property type="match status" value="1"/>
</dbReference>
<dbReference type="InterPro" id="IPR020846">
    <property type="entry name" value="MFS_dom"/>
</dbReference>
<dbReference type="Pfam" id="PF07690">
    <property type="entry name" value="MFS_1"/>
    <property type="match status" value="1"/>
</dbReference>
<name>A0A9Q8SCH4_9PEZI</name>
<evidence type="ECO:0000256" key="5">
    <source>
        <dbReference type="ARBA" id="ARBA00023180"/>
    </source>
</evidence>
<evidence type="ECO:0000256" key="2">
    <source>
        <dbReference type="ARBA" id="ARBA00022692"/>
    </source>
</evidence>
<feature type="transmembrane region" description="Helical" evidence="7">
    <location>
        <begin position="263"/>
        <end position="282"/>
    </location>
</feature>
<feature type="transmembrane region" description="Helical" evidence="7">
    <location>
        <begin position="294"/>
        <end position="316"/>
    </location>
</feature>
<evidence type="ECO:0000256" key="6">
    <source>
        <dbReference type="SAM" id="MobiDB-lite"/>
    </source>
</evidence>
<feature type="transmembrane region" description="Helical" evidence="7">
    <location>
        <begin position="166"/>
        <end position="183"/>
    </location>
</feature>
<dbReference type="CDD" id="cd17323">
    <property type="entry name" value="MFS_Tpo1_MDR_like"/>
    <property type="match status" value="1"/>
</dbReference>
<protein>
    <submittedName>
        <fullName evidence="9">Major facilitator superfamily transporter</fullName>
    </submittedName>
</protein>
<sequence>MPHLSDSPHLRNSRNEFPTAPTTSLLLDKEAKISSHQSNPGFELYNMTFNEIVRDTWAWHVIRAVTRARHPAFQYFDERHPLIRQRYTENGYDRSGSGLSYASRHTEVRAFSLDSEKSDSEILGNQTISRTTWEKYGIENRRGLHLVEFLPNDPENPRNWSVMKKAIVSFHICLLVIAVYAGASIYTVGTHGVRQQFGVSEVVALLGLTVFVLGYGLGPMVWSPLSEIPQIGRNQIYIPALTIFGLAQIPVALATSIGMLLGFRFLAGFFGSPVLGSAAGILDDMFVSRKHTYAMASFCLIGISGPTLGPIVGGFAVELKGWTWSAWIVSWLAACILVVLIFFLPETSADNILYRRAMRLRKVTGDPGFVCEAQLRADYTAGTEVFKAHLVRPFTLVLTEPAVFFLNLYSAFAYGLMYIWFEALPSAYGEVYHFGTGKQGIALLGLIVGVLLTIPPFFLYYRKRIEPQFDREGNIEPEKHLHPAMVGCLFIPASLVWFGWTARPEISYLVPIVGSSLFTAGGLLLYISILNYLAESYPDHVSSVLAGNELFNAMCGATFPLFIPPMYYRFDVLGSSMILAIFAVAFVPLPYILYMRGAKLRKQSSYARKGM</sequence>
<dbReference type="FunFam" id="1.20.1250.20:FF:000011">
    <property type="entry name" value="MFS multidrug transporter, putative"/>
    <property type="match status" value="1"/>
</dbReference>
<feature type="transmembrane region" description="Helical" evidence="7">
    <location>
        <begin position="481"/>
        <end position="500"/>
    </location>
</feature>
<feature type="transmembrane region" description="Helical" evidence="7">
    <location>
        <begin position="574"/>
        <end position="594"/>
    </location>
</feature>
<dbReference type="SUPFAM" id="SSF103473">
    <property type="entry name" value="MFS general substrate transporter"/>
    <property type="match status" value="1"/>
</dbReference>
<feature type="transmembrane region" description="Helical" evidence="7">
    <location>
        <begin position="402"/>
        <end position="421"/>
    </location>
</feature>
<dbReference type="Proteomes" id="UP000830671">
    <property type="component" value="Chromosome 1"/>
</dbReference>
<organism evidence="9 10">
    <name type="scientific">Colletotrichum lupini</name>
    <dbReference type="NCBI Taxonomy" id="145971"/>
    <lineage>
        <taxon>Eukaryota</taxon>
        <taxon>Fungi</taxon>
        <taxon>Dikarya</taxon>
        <taxon>Ascomycota</taxon>
        <taxon>Pezizomycotina</taxon>
        <taxon>Sordariomycetes</taxon>
        <taxon>Hypocreomycetidae</taxon>
        <taxon>Glomerellales</taxon>
        <taxon>Glomerellaceae</taxon>
        <taxon>Colletotrichum</taxon>
        <taxon>Colletotrichum acutatum species complex</taxon>
    </lineage>
</organism>
<keyword evidence="4 7" id="KW-0472">Membrane</keyword>
<evidence type="ECO:0000256" key="1">
    <source>
        <dbReference type="ARBA" id="ARBA00004141"/>
    </source>
</evidence>
<feature type="region of interest" description="Disordered" evidence="6">
    <location>
        <begin position="1"/>
        <end position="21"/>
    </location>
</feature>
<keyword evidence="3 7" id="KW-1133">Transmembrane helix</keyword>
<dbReference type="AlphaFoldDB" id="A0A9Q8SCH4"/>
<reference evidence="9" key="1">
    <citation type="journal article" date="2021" name="Mol. Plant Microbe Interact.">
        <title>Complete Genome Sequence of the Plant-Pathogenic Fungus Colletotrichum lupini.</title>
        <authorList>
            <person name="Baroncelli R."/>
            <person name="Pensec F."/>
            <person name="Da Lio D."/>
            <person name="Boufleur T."/>
            <person name="Vicente I."/>
            <person name="Sarrocco S."/>
            <person name="Picot A."/>
            <person name="Baraldi E."/>
            <person name="Sukno S."/>
            <person name="Thon M."/>
            <person name="Le Floch G."/>
        </authorList>
    </citation>
    <scope>NUCLEOTIDE SEQUENCE</scope>
    <source>
        <strain evidence="9">IMI 504893</strain>
    </source>
</reference>
<feature type="transmembrane region" description="Helical" evidence="7">
    <location>
        <begin position="203"/>
        <end position="225"/>
    </location>
</feature>
<dbReference type="GO" id="GO:1990961">
    <property type="term" value="P:xenobiotic detoxification by transmembrane export across the plasma membrane"/>
    <property type="evidence" value="ECO:0007669"/>
    <property type="project" value="TreeGrafter"/>
</dbReference>
<keyword evidence="5" id="KW-0325">Glycoprotein</keyword>
<evidence type="ECO:0000256" key="7">
    <source>
        <dbReference type="SAM" id="Phobius"/>
    </source>
</evidence>
<dbReference type="InterPro" id="IPR036259">
    <property type="entry name" value="MFS_trans_sf"/>
</dbReference>
<proteinExistence type="predicted"/>
<keyword evidence="10" id="KW-1185">Reference proteome</keyword>
<dbReference type="PROSITE" id="PS50850">
    <property type="entry name" value="MFS"/>
    <property type="match status" value="1"/>
</dbReference>
<evidence type="ECO:0000313" key="10">
    <source>
        <dbReference type="Proteomes" id="UP000830671"/>
    </source>
</evidence>
<evidence type="ECO:0000313" key="9">
    <source>
        <dbReference type="EMBL" id="UQC74699.1"/>
    </source>
</evidence>
<dbReference type="PANTHER" id="PTHR23502">
    <property type="entry name" value="MAJOR FACILITATOR SUPERFAMILY"/>
    <property type="match status" value="1"/>
</dbReference>
<evidence type="ECO:0000256" key="3">
    <source>
        <dbReference type="ARBA" id="ARBA00022989"/>
    </source>
</evidence>